<gene>
    <name evidence="10" type="primary">plsY</name>
    <name evidence="11" type="ORF">JGI1_01380</name>
</gene>
<comment type="similarity">
    <text evidence="10">Belongs to the PlsY family.</text>
</comment>
<comment type="subcellular location">
    <subcellularLocation>
        <location evidence="10">Cell membrane</location>
        <topology evidence="10">Multi-pass membrane protein</topology>
    </subcellularLocation>
</comment>
<keyword evidence="7 10" id="KW-0472">Membrane</keyword>
<sequence>MRYLTWFLIGYSLGSIPTAYIFVKVFNGIDIRKAGSGNVGALNAYEVSGSVLVGLSVLLIDIMKGYFAFKFSENLSDGDAVACLIAGASAVLGHNFSIWINFYGGRGLATSLGVFLALNPILIFIWCLLWFIAFLKFKLIHAGNILATVSTPIAILPFLKFLNSFSFTKIEDVKFLAFILVISLLIFIKHLKPLFQLMHLTKEGSYLKNKKLE</sequence>
<dbReference type="OrthoDB" id="9777124at2"/>
<keyword evidence="4 10" id="KW-0812">Transmembrane</keyword>
<keyword evidence="3 10" id="KW-0808">Transferase</keyword>
<comment type="catalytic activity">
    <reaction evidence="10">
        <text>an acyl phosphate + sn-glycerol 3-phosphate = a 1-acyl-sn-glycero-3-phosphate + phosphate</text>
        <dbReference type="Rhea" id="RHEA:34075"/>
        <dbReference type="ChEBI" id="CHEBI:43474"/>
        <dbReference type="ChEBI" id="CHEBI:57597"/>
        <dbReference type="ChEBI" id="CHEBI:57970"/>
        <dbReference type="ChEBI" id="CHEBI:59918"/>
        <dbReference type="EC" id="2.3.1.275"/>
    </reaction>
</comment>
<feature type="transmembrane region" description="Helical" evidence="10">
    <location>
        <begin position="79"/>
        <end position="100"/>
    </location>
</feature>
<dbReference type="HAMAP" id="MF_01043">
    <property type="entry name" value="PlsY"/>
    <property type="match status" value="1"/>
</dbReference>
<dbReference type="GO" id="GO:0043772">
    <property type="term" value="F:acyl-phosphate glycerol-3-phosphate acyltransferase activity"/>
    <property type="evidence" value="ECO:0007669"/>
    <property type="project" value="UniProtKB-UniRule"/>
</dbReference>
<dbReference type="InterPro" id="IPR003811">
    <property type="entry name" value="G3P_acylTferase_PlsY"/>
</dbReference>
<evidence type="ECO:0000313" key="12">
    <source>
        <dbReference type="Proteomes" id="UP000320623"/>
    </source>
</evidence>
<evidence type="ECO:0000256" key="8">
    <source>
        <dbReference type="ARBA" id="ARBA00023209"/>
    </source>
</evidence>
<dbReference type="RefSeq" id="WP_140945128.1">
    <property type="nucleotide sequence ID" value="NZ_FAOO01000009.1"/>
</dbReference>
<dbReference type="AlphaFoldDB" id="A0A0S4N580"/>
<keyword evidence="5 10" id="KW-1133">Transmembrane helix</keyword>
<evidence type="ECO:0000256" key="7">
    <source>
        <dbReference type="ARBA" id="ARBA00023136"/>
    </source>
</evidence>
<feature type="transmembrane region" description="Helical" evidence="10">
    <location>
        <begin position="139"/>
        <end position="161"/>
    </location>
</feature>
<keyword evidence="11" id="KW-0012">Acyltransferase</keyword>
<dbReference type="GO" id="GO:0005886">
    <property type="term" value="C:plasma membrane"/>
    <property type="evidence" value="ECO:0007669"/>
    <property type="project" value="UniProtKB-SubCell"/>
</dbReference>
<evidence type="ECO:0000313" key="11">
    <source>
        <dbReference type="EMBL" id="CUU06027.1"/>
    </source>
</evidence>
<comment type="pathway">
    <text evidence="10">Lipid metabolism; phospholipid metabolism.</text>
</comment>
<evidence type="ECO:0000256" key="4">
    <source>
        <dbReference type="ARBA" id="ARBA00022692"/>
    </source>
</evidence>
<evidence type="ECO:0000256" key="9">
    <source>
        <dbReference type="ARBA" id="ARBA00023264"/>
    </source>
</evidence>
<keyword evidence="8 10" id="KW-0594">Phospholipid biosynthesis</keyword>
<dbReference type="STRING" id="1643428.GCA_001442855_01351"/>
<keyword evidence="2 10" id="KW-0444">Lipid biosynthesis</keyword>
<dbReference type="EC" id="2.3.1.275" evidence="10"/>
<reference evidence="12" key="1">
    <citation type="submission" date="2015-11" db="EMBL/GenBank/DDBJ databases">
        <authorList>
            <person name="Varghese N."/>
        </authorList>
    </citation>
    <scope>NUCLEOTIDE SEQUENCE [LARGE SCALE GENOMIC DNA]</scope>
</reference>
<keyword evidence="9 10" id="KW-1208">Phospholipid metabolism</keyword>
<keyword evidence="1 10" id="KW-1003">Cell membrane</keyword>
<proteinExistence type="inferred from homology"/>
<evidence type="ECO:0000256" key="6">
    <source>
        <dbReference type="ARBA" id="ARBA00023098"/>
    </source>
</evidence>
<evidence type="ECO:0000256" key="10">
    <source>
        <dbReference type="HAMAP-Rule" id="MF_01043"/>
    </source>
</evidence>
<accession>A0A0S4N580</accession>
<keyword evidence="12" id="KW-1185">Reference proteome</keyword>
<comment type="function">
    <text evidence="10">Catalyzes the transfer of an acyl group from acyl-phosphate (acyl-PO(4)) to glycerol-3-phosphate (G3P) to form lysophosphatidic acid (LPA). This enzyme utilizes acyl-phosphate as fatty acyl donor, but not acyl-CoA or acyl-ACP.</text>
</comment>
<dbReference type="UniPathway" id="UPA00085"/>
<evidence type="ECO:0000256" key="5">
    <source>
        <dbReference type="ARBA" id="ARBA00022989"/>
    </source>
</evidence>
<evidence type="ECO:0000256" key="3">
    <source>
        <dbReference type="ARBA" id="ARBA00022679"/>
    </source>
</evidence>
<feature type="transmembrane region" description="Helical" evidence="10">
    <location>
        <begin position="112"/>
        <end position="133"/>
    </location>
</feature>
<feature type="transmembrane region" description="Helical" evidence="10">
    <location>
        <begin position="47"/>
        <end position="67"/>
    </location>
</feature>
<dbReference type="PANTHER" id="PTHR30309:SF0">
    <property type="entry name" value="GLYCEROL-3-PHOSPHATE ACYLTRANSFERASE-RELATED"/>
    <property type="match status" value="1"/>
</dbReference>
<dbReference type="Pfam" id="PF02660">
    <property type="entry name" value="G3P_acyltransf"/>
    <property type="match status" value="1"/>
</dbReference>
<feature type="transmembrane region" description="Helical" evidence="10">
    <location>
        <begin position="173"/>
        <end position="191"/>
    </location>
</feature>
<protein>
    <recommendedName>
        <fullName evidence="10">Glycerol-3-phosphate acyltransferase</fullName>
    </recommendedName>
    <alternativeName>
        <fullName evidence="10">Acyl-PO4 G3P acyltransferase</fullName>
    </alternativeName>
    <alternativeName>
        <fullName evidence="10">Acyl-phosphate--glycerol-3-phosphate acyltransferase</fullName>
    </alternativeName>
    <alternativeName>
        <fullName evidence="10">G3P acyltransferase</fullName>
        <shortName evidence="10">GPAT</shortName>
        <ecNumber evidence="10">2.3.1.275</ecNumber>
    </alternativeName>
    <alternativeName>
        <fullName evidence="10">Lysophosphatidic acid synthase</fullName>
        <shortName evidence="10">LPA synthase</shortName>
    </alternativeName>
</protein>
<feature type="transmembrane region" description="Helical" evidence="10">
    <location>
        <begin position="6"/>
        <end position="26"/>
    </location>
</feature>
<name>A0A0S4N580_9BACT</name>
<dbReference type="EMBL" id="FAOO01000009">
    <property type="protein sequence ID" value="CUU06027.1"/>
    <property type="molecule type" value="Genomic_DNA"/>
</dbReference>
<keyword evidence="6 10" id="KW-0443">Lipid metabolism</keyword>
<dbReference type="Proteomes" id="UP000320623">
    <property type="component" value="Unassembled WGS sequence"/>
</dbReference>
<comment type="subunit">
    <text evidence="10">Probably interacts with PlsX.</text>
</comment>
<dbReference type="GO" id="GO:0008654">
    <property type="term" value="P:phospholipid biosynthetic process"/>
    <property type="evidence" value="ECO:0007669"/>
    <property type="project" value="UniProtKB-UniRule"/>
</dbReference>
<evidence type="ECO:0000256" key="1">
    <source>
        <dbReference type="ARBA" id="ARBA00022475"/>
    </source>
</evidence>
<dbReference type="SMART" id="SM01207">
    <property type="entry name" value="G3P_acyltransf"/>
    <property type="match status" value="1"/>
</dbReference>
<dbReference type="PANTHER" id="PTHR30309">
    <property type="entry name" value="INNER MEMBRANE PROTEIN YGIH"/>
    <property type="match status" value="1"/>
</dbReference>
<evidence type="ECO:0000256" key="2">
    <source>
        <dbReference type="ARBA" id="ARBA00022516"/>
    </source>
</evidence>
<organism evidence="11 12">
    <name type="scientific">Candidatus Thermokryptus mobilis</name>
    <dbReference type="NCBI Taxonomy" id="1643428"/>
    <lineage>
        <taxon>Bacteria</taxon>
        <taxon>Pseudomonadati</taxon>
        <taxon>Candidatus Kryptoniota</taxon>
        <taxon>Candidatus Thermokryptus</taxon>
    </lineage>
</organism>